<evidence type="ECO:0000313" key="9">
    <source>
        <dbReference type="Proteomes" id="UP000019384"/>
    </source>
</evidence>
<gene>
    <name evidence="8" type="ORF">KUCA_T00004337001</name>
</gene>
<reference evidence="8" key="2">
    <citation type="submission" date="2014-02" db="EMBL/GenBank/DDBJ databases">
        <title>Complete DNA sequence of /Kuraishia capsulata/ illustrates novel genomic features among budding yeasts (/Saccharomycotina/).</title>
        <authorList>
            <person name="Morales L."/>
            <person name="Noel B."/>
            <person name="Porcel B."/>
            <person name="Marcet-Houben M."/>
            <person name="Hullo M-F."/>
            <person name="Sacerdot C."/>
            <person name="Tekaia F."/>
            <person name="Leh-Louis V."/>
            <person name="Despons L."/>
            <person name="Khanna V."/>
            <person name="Aury J-M."/>
            <person name="Barbe V."/>
            <person name="Couloux A."/>
            <person name="Labadie K."/>
            <person name="Pelletier E."/>
            <person name="Souciet J-L."/>
            <person name="Boekhout T."/>
            <person name="Gabaldon T."/>
            <person name="Wincker P."/>
            <person name="Dujon B."/>
        </authorList>
    </citation>
    <scope>NUCLEOTIDE SEQUENCE</scope>
    <source>
        <strain evidence="8">CBS 1993</strain>
    </source>
</reference>
<evidence type="ECO:0000256" key="4">
    <source>
        <dbReference type="ARBA" id="ARBA00023242"/>
    </source>
</evidence>
<sequence length="1016" mass="115146">MASNDGDQVGNSADDDFDMALSGQFGNLEDMFDGSTEHAANAIDFSDEDELADEEEESDNGEYDGDNEEVAGVPAVAEDEDDFMKELEAEAMEGVDEDEALPINFGEPVGGNGGLADLELEDVDMDSGDFIGGSEDDGHFENLLHQEGSKLKQQEAAATKKEREKRRRRGLIKLYFPTLIPGKPLRMQSLFPVENAEFPYQVPAPAKPLIPRKLAFEVELDQRKTFRMVLNARTQNWLTQQRQKAQQTQKRVVQITDSDLDALLPKPSKPFKPMDSIVAYDKDLVLSTADWDDEVILNGGEEVSSSRRLKVEPIELDNWNVDDDAILEGVINVRDLNLKLDMNDSNLLFVDHSQNKRKGFNVAMVPTNEKLLEARYNISNDKEYDMLKQNYQIRVRSTVGNLSIDHTLPAIRLQSPYYPVKLRKEQVRRFHRPEFQARPYTTMVFAKPKTRKRKRDKGKEVNELFGQSSDLTLGDSAPFFMLEYSEEVPIAFSNFGMGSKLINYYRKRSEDDTSRPKLPVGETHVLGTQDRSPFWNFGFVEPGNIIPTLYNRMVRAPVFRHDPYQTDFLVVRSSGGGNPQRCYIRSIPYMFTVGQTMPVVDVPGPHSRKVTTTSKNRLKMVVFRVLGMNDQQRLLVKDISVHFPDQNDMQNRQRLKEFMEYQRNGEDQGYWKIKQTEAFPSIEDTRKMISPEDVALLEVMQVGLQRLEDYASFTDDPEANMFAKKESEESLQEQLAPWNTSRNFINATQGKAMLQIHGEGDFSGKGEAFSFLKTSMKGGFKASNDLDGKKSATGGHSYNVAVQQKLYDEEIAKVWYAQQKSLGKSKHASRPFDQTILKDEHYIRKAGERLNKELRVLNNTHRNHLKITRMVKDENGIVQRQTEIIKDPKVISLYLMKKKQIEKEMGIEPDQFAPTDDAEENERNKRRLQEELERLQRDQEQRVGNVDSEGRISGKGIGKGKSTSRHCATCGALGHIRTNKSCPLYYTVNNKSNTSGSVSGAGSVAGTPAEAVTPIV</sequence>
<proteinExistence type="predicted"/>
<organism evidence="8 9">
    <name type="scientific">Kuraishia capsulata CBS 1993</name>
    <dbReference type="NCBI Taxonomy" id="1382522"/>
    <lineage>
        <taxon>Eukaryota</taxon>
        <taxon>Fungi</taxon>
        <taxon>Dikarya</taxon>
        <taxon>Ascomycota</taxon>
        <taxon>Saccharomycotina</taxon>
        <taxon>Pichiomycetes</taxon>
        <taxon>Pichiales</taxon>
        <taxon>Pichiaceae</taxon>
        <taxon>Kuraishia</taxon>
    </lineage>
</organism>
<accession>W6MX66</accession>
<dbReference type="InterPro" id="IPR022591">
    <property type="entry name" value="TAF1_HAT_dom"/>
</dbReference>
<comment type="subcellular location">
    <subcellularLocation>
        <location evidence="1">Nucleus</location>
    </subcellularLocation>
</comment>
<feature type="region of interest" description="Disordered" evidence="5">
    <location>
        <begin position="1"/>
        <end position="81"/>
    </location>
</feature>
<reference evidence="8" key="1">
    <citation type="submission" date="2013-12" db="EMBL/GenBank/DDBJ databases">
        <authorList>
            <person name="Genoscope - CEA"/>
        </authorList>
    </citation>
    <scope>NUCLEOTIDE SEQUENCE</scope>
    <source>
        <strain evidence="8">CBS 1993</strain>
    </source>
</reference>
<feature type="region of interest" description="Disordered" evidence="5">
    <location>
        <begin position="995"/>
        <end position="1016"/>
    </location>
</feature>
<evidence type="ECO:0008006" key="10">
    <source>
        <dbReference type="Google" id="ProtNLM"/>
    </source>
</evidence>
<dbReference type="GeneID" id="34521733"/>
<evidence type="ECO:0000259" key="6">
    <source>
        <dbReference type="Pfam" id="PF12157"/>
    </source>
</evidence>
<feature type="compositionally biased region" description="Polar residues" evidence="5">
    <location>
        <begin position="1"/>
        <end position="11"/>
    </location>
</feature>
<evidence type="ECO:0000256" key="1">
    <source>
        <dbReference type="ARBA" id="ARBA00004123"/>
    </source>
</evidence>
<name>W6MX66_9ASCO</name>
<keyword evidence="3" id="KW-0804">Transcription</keyword>
<evidence type="ECO:0000313" key="8">
    <source>
        <dbReference type="EMBL" id="CDK28355.1"/>
    </source>
</evidence>
<dbReference type="RefSeq" id="XP_022460345.1">
    <property type="nucleotide sequence ID" value="XM_022601061.1"/>
</dbReference>
<dbReference type="STRING" id="1382522.W6MX66"/>
<dbReference type="AlphaFoldDB" id="W6MX66"/>
<feature type="compositionally biased region" description="Low complexity" evidence="5">
    <location>
        <begin position="995"/>
        <end position="1006"/>
    </location>
</feature>
<dbReference type="Proteomes" id="UP000019384">
    <property type="component" value="Unassembled WGS sequence"/>
</dbReference>
<dbReference type="InterPro" id="IPR040240">
    <property type="entry name" value="TAF1"/>
</dbReference>
<feature type="domain" description="Transcription initiation factor TFIID subunit 1 histone acetyltransferase" evidence="6">
    <location>
        <begin position="376"/>
        <end position="822"/>
    </location>
</feature>
<dbReference type="OrthoDB" id="5752at2759"/>
<dbReference type="PANTHER" id="PTHR13900:SF0">
    <property type="entry name" value="TRANSCRIPTION INITIATION FACTOR TFIID SUBUNIT 1"/>
    <property type="match status" value="1"/>
</dbReference>
<dbReference type="GO" id="GO:0017025">
    <property type="term" value="F:TBP-class protein binding"/>
    <property type="evidence" value="ECO:0007669"/>
    <property type="project" value="InterPro"/>
</dbReference>
<dbReference type="GO" id="GO:0051123">
    <property type="term" value="P:RNA polymerase II preinitiation complex assembly"/>
    <property type="evidence" value="ECO:0007669"/>
    <property type="project" value="TreeGrafter"/>
</dbReference>
<dbReference type="EMBL" id="HG793129">
    <property type="protein sequence ID" value="CDK28355.1"/>
    <property type="molecule type" value="Genomic_DNA"/>
</dbReference>
<evidence type="ECO:0000256" key="3">
    <source>
        <dbReference type="ARBA" id="ARBA00023163"/>
    </source>
</evidence>
<evidence type="ECO:0000256" key="2">
    <source>
        <dbReference type="ARBA" id="ARBA00023015"/>
    </source>
</evidence>
<dbReference type="GO" id="GO:0016251">
    <property type="term" value="F:RNA polymerase II general transcription initiation factor activity"/>
    <property type="evidence" value="ECO:0007669"/>
    <property type="project" value="InterPro"/>
</dbReference>
<dbReference type="PANTHER" id="PTHR13900">
    <property type="entry name" value="TRANSCRIPTION INITIATION FACTOR TFIID"/>
    <property type="match status" value="1"/>
</dbReference>
<dbReference type="Pfam" id="PF15288">
    <property type="entry name" value="zf-CCHC_6"/>
    <property type="match status" value="1"/>
</dbReference>
<protein>
    <recommendedName>
        <fullName evidence="10">Transcription initiation factor TFIID subunit 1 histone acetyltransferase domain-containing protein</fullName>
    </recommendedName>
</protein>
<feature type="region of interest" description="Disordered" evidence="5">
    <location>
        <begin position="938"/>
        <end position="964"/>
    </location>
</feature>
<keyword evidence="4" id="KW-0539">Nucleus</keyword>
<evidence type="ECO:0000256" key="5">
    <source>
        <dbReference type="SAM" id="MobiDB-lite"/>
    </source>
</evidence>
<feature type="compositionally biased region" description="Acidic residues" evidence="5">
    <location>
        <begin position="45"/>
        <end position="69"/>
    </location>
</feature>
<dbReference type="GO" id="GO:0004402">
    <property type="term" value="F:histone acetyltransferase activity"/>
    <property type="evidence" value="ECO:0007669"/>
    <property type="project" value="InterPro"/>
</dbReference>
<dbReference type="Pfam" id="PF12157">
    <property type="entry name" value="DUF3591"/>
    <property type="match status" value="1"/>
</dbReference>
<dbReference type="GO" id="GO:0005669">
    <property type="term" value="C:transcription factor TFIID complex"/>
    <property type="evidence" value="ECO:0007669"/>
    <property type="project" value="EnsemblFungi"/>
</dbReference>
<keyword evidence="2" id="KW-0805">Transcription regulation</keyword>
<dbReference type="HOGENOM" id="CLU_000572_1_0_1"/>
<feature type="region of interest" description="Disordered" evidence="5">
    <location>
        <begin position="906"/>
        <end position="925"/>
    </location>
</feature>
<keyword evidence="9" id="KW-1185">Reference proteome</keyword>
<evidence type="ECO:0000259" key="7">
    <source>
        <dbReference type="Pfam" id="PF15288"/>
    </source>
</evidence>
<feature type="domain" description="Zinc knuckle" evidence="7">
    <location>
        <begin position="966"/>
        <end position="987"/>
    </location>
</feature>
<dbReference type="InterPro" id="IPR041670">
    <property type="entry name" value="Znf-CCHC_6"/>
</dbReference>